<evidence type="ECO:0008006" key="9">
    <source>
        <dbReference type="Google" id="ProtNLM"/>
    </source>
</evidence>
<keyword evidence="8" id="KW-1185">Reference proteome</keyword>
<dbReference type="EMBL" id="OMOQ01000001">
    <property type="protein sequence ID" value="SPH16610.1"/>
    <property type="molecule type" value="Genomic_DNA"/>
</dbReference>
<dbReference type="InterPro" id="IPR022791">
    <property type="entry name" value="L-PG_synthase/AglD"/>
</dbReference>
<evidence type="ECO:0000256" key="3">
    <source>
        <dbReference type="ARBA" id="ARBA00022692"/>
    </source>
</evidence>
<comment type="subcellular location">
    <subcellularLocation>
        <location evidence="1">Cell membrane</location>
        <topology evidence="1">Multi-pass membrane protein</topology>
    </subcellularLocation>
</comment>
<name>A0A2R8B235_9RHOB</name>
<protein>
    <recommendedName>
        <fullName evidence="9">Flippase-like domain-containing protein</fullName>
    </recommendedName>
</protein>
<feature type="transmembrane region" description="Helical" evidence="6">
    <location>
        <begin position="156"/>
        <end position="177"/>
    </location>
</feature>
<evidence type="ECO:0000256" key="5">
    <source>
        <dbReference type="ARBA" id="ARBA00023136"/>
    </source>
</evidence>
<dbReference type="RefSeq" id="WP_108851143.1">
    <property type="nucleotide sequence ID" value="NZ_OMOQ01000001.1"/>
</dbReference>
<evidence type="ECO:0000256" key="1">
    <source>
        <dbReference type="ARBA" id="ARBA00004651"/>
    </source>
</evidence>
<dbReference type="PANTHER" id="PTHR40277">
    <property type="entry name" value="BLL5419 PROTEIN"/>
    <property type="match status" value="1"/>
</dbReference>
<feature type="transmembrane region" description="Helical" evidence="6">
    <location>
        <begin position="44"/>
        <end position="66"/>
    </location>
</feature>
<keyword evidence="3 6" id="KW-0812">Transmembrane</keyword>
<dbReference type="PANTHER" id="PTHR40277:SF1">
    <property type="entry name" value="BLL5419 PROTEIN"/>
    <property type="match status" value="1"/>
</dbReference>
<sequence>MSSRLRKLFYPVLRLAVAGVIFAVLAGIMNFGETLAVLGASEPSLVAAAMVLFGVGQVLSCVRWRLTLSQIIAAPPRVLMLLRLYLIGMFVNLGLPTMTGGDIVRAELLRRFGGGRGGAYASIFADRLVGVLAVVLVAIGAIALAGDRIDGQSRHLVLVALLGLTCALVVFVLVFSWSRARLRWPALGTFFEALRLLRRRPRVLALSLAIAISVQVIGVIVPIVLLAWAMSIAIPVAVHFALIPIIVLAALVPVAPNGLGVREAAFVVLYGQFGVGPEPAFALGLSWSIVLTIYGLFGGLALAFGDPSVRSGALGGARQKQDCHGATTQHRSDGVVLGALRRSWPWR</sequence>
<dbReference type="Pfam" id="PF03706">
    <property type="entry name" value="LPG_synthase_TM"/>
    <property type="match status" value="1"/>
</dbReference>
<keyword evidence="2" id="KW-1003">Cell membrane</keyword>
<organism evidence="7 8">
    <name type="scientific">Albidovulum aquaemixtae</name>
    <dbReference type="NCBI Taxonomy" id="1542388"/>
    <lineage>
        <taxon>Bacteria</taxon>
        <taxon>Pseudomonadati</taxon>
        <taxon>Pseudomonadota</taxon>
        <taxon>Alphaproteobacteria</taxon>
        <taxon>Rhodobacterales</taxon>
        <taxon>Paracoccaceae</taxon>
        <taxon>Albidovulum</taxon>
    </lineage>
</organism>
<feature type="transmembrane region" description="Helical" evidence="6">
    <location>
        <begin position="279"/>
        <end position="304"/>
    </location>
</feature>
<feature type="transmembrane region" description="Helical" evidence="6">
    <location>
        <begin position="204"/>
        <end position="229"/>
    </location>
</feature>
<dbReference type="Proteomes" id="UP000244924">
    <property type="component" value="Unassembled WGS sequence"/>
</dbReference>
<evidence type="ECO:0000256" key="2">
    <source>
        <dbReference type="ARBA" id="ARBA00022475"/>
    </source>
</evidence>
<evidence type="ECO:0000313" key="8">
    <source>
        <dbReference type="Proteomes" id="UP000244924"/>
    </source>
</evidence>
<dbReference type="AlphaFoldDB" id="A0A2R8B235"/>
<gene>
    <name evidence="7" type="ORF">DEA8626_00120</name>
</gene>
<evidence type="ECO:0000256" key="4">
    <source>
        <dbReference type="ARBA" id="ARBA00022989"/>
    </source>
</evidence>
<proteinExistence type="predicted"/>
<dbReference type="GO" id="GO:0005886">
    <property type="term" value="C:plasma membrane"/>
    <property type="evidence" value="ECO:0007669"/>
    <property type="project" value="UniProtKB-SubCell"/>
</dbReference>
<evidence type="ECO:0000256" key="6">
    <source>
        <dbReference type="SAM" id="Phobius"/>
    </source>
</evidence>
<dbReference type="OrthoDB" id="9788795at2"/>
<keyword evidence="5 6" id="KW-0472">Membrane</keyword>
<feature type="transmembrane region" description="Helical" evidence="6">
    <location>
        <begin position="119"/>
        <end position="144"/>
    </location>
</feature>
<evidence type="ECO:0000313" key="7">
    <source>
        <dbReference type="EMBL" id="SPH16610.1"/>
    </source>
</evidence>
<feature type="transmembrane region" description="Helical" evidence="6">
    <location>
        <begin position="236"/>
        <end position="259"/>
    </location>
</feature>
<feature type="transmembrane region" description="Helical" evidence="6">
    <location>
        <begin position="78"/>
        <end position="99"/>
    </location>
</feature>
<keyword evidence="4 6" id="KW-1133">Transmembrane helix</keyword>
<reference evidence="7 8" key="1">
    <citation type="submission" date="2018-03" db="EMBL/GenBank/DDBJ databases">
        <authorList>
            <person name="Keele B.F."/>
        </authorList>
    </citation>
    <scope>NUCLEOTIDE SEQUENCE [LARGE SCALE GENOMIC DNA]</scope>
    <source>
        <strain evidence="7 8">CECT 8626</strain>
    </source>
</reference>
<accession>A0A2R8B235</accession>
<feature type="transmembrane region" description="Helical" evidence="6">
    <location>
        <begin position="12"/>
        <end position="32"/>
    </location>
</feature>